<dbReference type="Proteomes" id="UP000003586">
    <property type="component" value="Chromosome"/>
</dbReference>
<dbReference type="EMBL" id="CP007035">
    <property type="protein sequence ID" value="AHF17643.1"/>
    <property type="molecule type" value="Genomic_DNA"/>
</dbReference>
<sequence length="42" mass="4909">MPHFLNAEKPFTRSGKKWGYTPKGHLAEKYTTMKDLLKETVQ</sequence>
<dbReference type="AlphaFoldDB" id="W0F743"/>
<name>W0F743_9BACT</name>
<reference evidence="1 2" key="1">
    <citation type="submission" date="2013-12" db="EMBL/GenBank/DDBJ databases">
        <authorList>
            <consortium name="DOE Joint Genome Institute"/>
            <person name="Eisen J."/>
            <person name="Huntemann M."/>
            <person name="Han J."/>
            <person name="Chen A."/>
            <person name="Kyrpides N."/>
            <person name="Mavromatis K."/>
            <person name="Markowitz V."/>
            <person name="Palaniappan K."/>
            <person name="Ivanova N."/>
            <person name="Schaumberg A."/>
            <person name="Pati A."/>
            <person name="Liolios K."/>
            <person name="Nordberg H.P."/>
            <person name="Cantor M.N."/>
            <person name="Hua S.X."/>
            <person name="Woyke T."/>
        </authorList>
    </citation>
    <scope>NUCLEOTIDE SEQUENCE [LARGE SCALE GENOMIC DNA]</scope>
    <source>
        <strain evidence="2">DSM 19437</strain>
    </source>
</reference>
<dbReference type="HOGENOM" id="CLU_3254699_0_0_10"/>
<evidence type="ECO:0000313" key="2">
    <source>
        <dbReference type="Proteomes" id="UP000003586"/>
    </source>
</evidence>
<organism evidence="1 2">
    <name type="scientific">Niabella soli DSM 19437</name>
    <dbReference type="NCBI Taxonomy" id="929713"/>
    <lineage>
        <taxon>Bacteria</taxon>
        <taxon>Pseudomonadati</taxon>
        <taxon>Bacteroidota</taxon>
        <taxon>Chitinophagia</taxon>
        <taxon>Chitinophagales</taxon>
        <taxon>Chitinophagaceae</taxon>
        <taxon>Niabella</taxon>
    </lineage>
</organism>
<protein>
    <submittedName>
        <fullName evidence="1">Uncharacterized protein</fullName>
    </submittedName>
</protein>
<gene>
    <name evidence="1" type="ORF">NIASO_11510</name>
</gene>
<keyword evidence="2" id="KW-1185">Reference proteome</keyword>
<evidence type="ECO:0000313" key="1">
    <source>
        <dbReference type="EMBL" id="AHF17643.1"/>
    </source>
</evidence>
<dbReference type="KEGG" id="nso:NIASO_11510"/>
<accession>W0F743</accession>
<proteinExistence type="predicted"/>